<name>A0AAD6JN22_9ROSI</name>
<evidence type="ECO:0000313" key="6">
    <source>
        <dbReference type="Proteomes" id="UP001162972"/>
    </source>
</evidence>
<dbReference type="EMBL" id="JAPFFJ010000016">
    <property type="protein sequence ID" value="KAJ6407119.1"/>
    <property type="molecule type" value="Genomic_DNA"/>
</dbReference>
<dbReference type="PANTHER" id="PTHR43392:SF2">
    <property type="entry name" value="AAA-TYPE ATPASE FAMILY PROTEIN _ ANKYRIN REPEAT FAMILY PROTEIN"/>
    <property type="match status" value="1"/>
</dbReference>
<dbReference type="InterPro" id="IPR000641">
    <property type="entry name" value="CbxX/CfxQ"/>
</dbReference>
<dbReference type="Gene3D" id="3.40.50.300">
    <property type="entry name" value="P-loop containing nucleotide triphosphate hydrolases"/>
    <property type="match status" value="1"/>
</dbReference>
<dbReference type="GO" id="GO:0005524">
    <property type="term" value="F:ATP binding"/>
    <property type="evidence" value="ECO:0007669"/>
    <property type="project" value="UniProtKB-KW"/>
</dbReference>
<evidence type="ECO:0000256" key="3">
    <source>
        <dbReference type="ARBA" id="ARBA00022840"/>
    </source>
</evidence>
<dbReference type="PANTHER" id="PTHR43392">
    <property type="entry name" value="AAA-TYPE ATPASE FAMILY PROTEIN / ANKYRIN REPEAT FAMILY PROTEIN"/>
    <property type="match status" value="1"/>
</dbReference>
<comment type="similarity">
    <text evidence="1">Belongs to the CbxX/CfxQ family.</text>
</comment>
<dbReference type="InterPro" id="IPR050773">
    <property type="entry name" value="CbxX/CfxQ_RuBisCO_ESX"/>
</dbReference>
<protein>
    <recommendedName>
        <fullName evidence="4">ATPase AAA-type core domain-containing protein</fullName>
    </recommendedName>
</protein>
<dbReference type="AlphaFoldDB" id="A0AAD6JN22"/>
<dbReference type="InterPro" id="IPR003959">
    <property type="entry name" value="ATPase_AAA_core"/>
</dbReference>
<evidence type="ECO:0000256" key="2">
    <source>
        <dbReference type="ARBA" id="ARBA00022741"/>
    </source>
</evidence>
<comment type="caution">
    <text evidence="5">The sequence shown here is derived from an EMBL/GenBank/DDBJ whole genome shotgun (WGS) entry which is preliminary data.</text>
</comment>
<evidence type="ECO:0000313" key="5">
    <source>
        <dbReference type="EMBL" id="KAJ6407119.1"/>
    </source>
</evidence>
<dbReference type="Pfam" id="PF00004">
    <property type="entry name" value="AAA"/>
    <property type="match status" value="1"/>
</dbReference>
<reference evidence="5 6" key="1">
    <citation type="journal article" date="2023" name="Int. J. Mol. Sci.">
        <title>De Novo Assembly and Annotation of 11 Diverse Shrub Willow (Salix) Genomes Reveals Novel Gene Organization in Sex-Linked Regions.</title>
        <authorList>
            <person name="Hyden B."/>
            <person name="Feng K."/>
            <person name="Yates T.B."/>
            <person name="Jawdy S."/>
            <person name="Cereghino C."/>
            <person name="Smart L.B."/>
            <person name="Muchero W."/>
        </authorList>
    </citation>
    <scope>NUCLEOTIDE SEQUENCE [LARGE SCALE GENOMIC DNA]</scope>
    <source>
        <tissue evidence="5">Shoot tip</tissue>
    </source>
</reference>
<organism evidence="5 6">
    <name type="scientific">Salix udensis</name>
    <dbReference type="NCBI Taxonomy" id="889485"/>
    <lineage>
        <taxon>Eukaryota</taxon>
        <taxon>Viridiplantae</taxon>
        <taxon>Streptophyta</taxon>
        <taxon>Embryophyta</taxon>
        <taxon>Tracheophyta</taxon>
        <taxon>Spermatophyta</taxon>
        <taxon>Magnoliopsida</taxon>
        <taxon>eudicotyledons</taxon>
        <taxon>Gunneridae</taxon>
        <taxon>Pentapetalae</taxon>
        <taxon>rosids</taxon>
        <taxon>fabids</taxon>
        <taxon>Malpighiales</taxon>
        <taxon>Salicaceae</taxon>
        <taxon>Saliceae</taxon>
        <taxon>Salix</taxon>
    </lineage>
</organism>
<feature type="domain" description="ATPase AAA-type core" evidence="4">
    <location>
        <begin position="19"/>
        <end position="88"/>
    </location>
</feature>
<keyword evidence="6" id="KW-1185">Reference proteome</keyword>
<dbReference type="GO" id="GO:0016887">
    <property type="term" value="F:ATP hydrolysis activity"/>
    <property type="evidence" value="ECO:0007669"/>
    <property type="project" value="InterPro"/>
</dbReference>
<dbReference type="Proteomes" id="UP001162972">
    <property type="component" value="Chromosome 6"/>
</dbReference>
<evidence type="ECO:0000256" key="1">
    <source>
        <dbReference type="ARBA" id="ARBA00010378"/>
    </source>
</evidence>
<sequence>MVARILGRLLHVVGVLPTDKVIEVQRTDLVGEFVSHTGPKTRRRIAEAEGGILSVDEAYQLIPSQKEEEKDYGIEALEEIMSVMDSGKFSHMWWLK</sequence>
<accession>A0AAD6JN22</accession>
<keyword evidence="3" id="KW-0067">ATP-binding</keyword>
<gene>
    <name evidence="5" type="ORF">OIU84_010599</name>
</gene>
<proteinExistence type="inferred from homology"/>
<evidence type="ECO:0000259" key="4">
    <source>
        <dbReference type="Pfam" id="PF00004"/>
    </source>
</evidence>
<dbReference type="PRINTS" id="PR00819">
    <property type="entry name" value="CBXCFQXSUPER"/>
</dbReference>
<keyword evidence="2" id="KW-0547">Nucleotide-binding</keyword>
<dbReference type="SUPFAM" id="SSF52540">
    <property type="entry name" value="P-loop containing nucleoside triphosphate hydrolases"/>
    <property type="match status" value="1"/>
</dbReference>
<dbReference type="InterPro" id="IPR027417">
    <property type="entry name" value="P-loop_NTPase"/>
</dbReference>